<dbReference type="CDD" id="cd07804">
    <property type="entry name" value="ASKHA_NBD_FGGY_RrXK-like"/>
    <property type="match status" value="1"/>
</dbReference>
<keyword evidence="8" id="KW-1185">Reference proteome</keyword>
<comment type="caution">
    <text evidence="6">The sequence shown here is derived from an EMBL/GenBank/DDBJ whole genome shotgun (WGS) entry which is preliminary data.</text>
</comment>
<dbReference type="PIRSF" id="PIRSF000538">
    <property type="entry name" value="GlpK"/>
    <property type="match status" value="1"/>
</dbReference>
<dbReference type="AlphaFoldDB" id="A0A7X6LLS4"/>
<dbReference type="InterPro" id="IPR000577">
    <property type="entry name" value="Carb_kinase_FGGY"/>
</dbReference>
<name>A0A7X6LLS4_WEIHE</name>
<dbReference type="InterPro" id="IPR043129">
    <property type="entry name" value="ATPase_NBD"/>
</dbReference>
<keyword evidence="3 6" id="KW-0418">Kinase</keyword>
<evidence type="ECO:0000313" key="8">
    <source>
        <dbReference type="Proteomes" id="UP000182448"/>
    </source>
</evidence>
<gene>
    <name evidence="7" type="ORF">GA0061075_10195</name>
    <name evidence="6" type="ORF">HF960_01690</name>
</gene>
<evidence type="ECO:0000256" key="2">
    <source>
        <dbReference type="ARBA" id="ARBA00022679"/>
    </source>
</evidence>
<feature type="domain" description="Carbohydrate kinase FGGY C-terminal" evidence="5">
    <location>
        <begin position="262"/>
        <end position="454"/>
    </location>
</feature>
<dbReference type="EMBL" id="JAAXPM010000001">
    <property type="protein sequence ID" value="NKY66415.1"/>
    <property type="molecule type" value="Genomic_DNA"/>
</dbReference>
<dbReference type="InterPro" id="IPR018484">
    <property type="entry name" value="FGGY_N"/>
</dbReference>
<dbReference type="Proteomes" id="UP000182448">
    <property type="component" value="Unassembled WGS sequence"/>
</dbReference>
<comment type="similarity">
    <text evidence="1">Belongs to the FGGY kinase family.</text>
</comment>
<dbReference type="InterPro" id="IPR018485">
    <property type="entry name" value="FGGY_C"/>
</dbReference>
<organism evidence="6 9">
    <name type="scientific">Weissella hellenica</name>
    <dbReference type="NCBI Taxonomy" id="46256"/>
    <lineage>
        <taxon>Bacteria</taxon>
        <taxon>Bacillati</taxon>
        <taxon>Bacillota</taxon>
        <taxon>Bacilli</taxon>
        <taxon>Lactobacillales</taxon>
        <taxon>Lactobacillaceae</taxon>
        <taxon>Weissella</taxon>
    </lineage>
</organism>
<dbReference type="EMBL" id="FMAW01000001">
    <property type="protein sequence ID" value="SCB73008.1"/>
    <property type="molecule type" value="Genomic_DNA"/>
</dbReference>
<proteinExistence type="inferred from homology"/>
<evidence type="ECO:0000259" key="5">
    <source>
        <dbReference type="Pfam" id="PF02782"/>
    </source>
</evidence>
<dbReference type="GO" id="GO:0016301">
    <property type="term" value="F:kinase activity"/>
    <property type="evidence" value="ECO:0007669"/>
    <property type="project" value="UniProtKB-KW"/>
</dbReference>
<dbReference type="Pfam" id="PF00370">
    <property type="entry name" value="FGGY_N"/>
    <property type="match status" value="1"/>
</dbReference>
<evidence type="ECO:0000313" key="6">
    <source>
        <dbReference type="EMBL" id="NKY66415.1"/>
    </source>
</evidence>
<reference evidence="6 9" key="2">
    <citation type="submission" date="2020-04" db="EMBL/GenBank/DDBJ databases">
        <title>MicrobeNet Type strains.</title>
        <authorList>
            <person name="Nicholson A.C."/>
        </authorList>
    </citation>
    <scope>NUCLEOTIDE SEQUENCE [LARGE SCALE GENOMIC DNA]</scope>
    <source>
        <strain evidence="6 9">CCUG 33494</strain>
    </source>
</reference>
<evidence type="ECO:0000313" key="7">
    <source>
        <dbReference type="EMBL" id="SCB73008.1"/>
    </source>
</evidence>
<dbReference type="SUPFAM" id="SSF53067">
    <property type="entry name" value="Actin-like ATPase domain"/>
    <property type="match status" value="2"/>
</dbReference>
<dbReference type="Gene3D" id="3.30.420.40">
    <property type="match status" value="2"/>
</dbReference>
<dbReference type="PANTHER" id="PTHR43095:SF5">
    <property type="entry name" value="XYLULOSE KINASE"/>
    <property type="match status" value="1"/>
</dbReference>
<dbReference type="PANTHER" id="PTHR43095">
    <property type="entry name" value="SUGAR KINASE"/>
    <property type="match status" value="1"/>
</dbReference>
<evidence type="ECO:0000259" key="4">
    <source>
        <dbReference type="Pfam" id="PF00370"/>
    </source>
</evidence>
<dbReference type="Proteomes" id="UP000585749">
    <property type="component" value="Unassembled WGS sequence"/>
</dbReference>
<dbReference type="GO" id="GO:0005975">
    <property type="term" value="P:carbohydrate metabolic process"/>
    <property type="evidence" value="ECO:0007669"/>
    <property type="project" value="InterPro"/>
</dbReference>
<dbReference type="OrthoDB" id="9805576at2"/>
<evidence type="ECO:0000313" key="9">
    <source>
        <dbReference type="Proteomes" id="UP000585749"/>
    </source>
</evidence>
<dbReference type="InterPro" id="IPR050406">
    <property type="entry name" value="FGGY_Carb_Kinase"/>
</dbReference>
<evidence type="ECO:0000256" key="3">
    <source>
        <dbReference type="ARBA" id="ARBA00022777"/>
    </source>
</evidence>
<reference evidence="7 8" key="1">
    <citation type="submission" date="2016-08" db="EMBL/GenBank/DDBJ databases">
        <authorList>
            <person name="Varghese N."/>
            <person name="Submissions Spin"/>
        </authorList>
    </citation>
    <scope>NUCLEOTIDE SEQUENCE [LARGE SCALE GENOMIC DNA]</scope>
    <source>
        <strain evidence="7 8">R-53116</strain>
    </source>
</reference>
<accession>A0A7X6LLS4</accession>
<dbReference type="RefSeq" id="WP_074426641.1">
    <property type="nucleotide sequence ID" value="NZ_BJEG01000001.1"/>
</dbReference>
<sequence>MNYLIGTDVGTSSAKSVLMDTDGNLIAQSLVEYDVLTPKNLWAEQWAQVWLDGAKQTIKQVIKKSKVNTSDIKGIGISALYGGTGVPVDSEGKEVRPTLIWMDRRAEKQVQWIKNNIDLEHLSNITGNDIVDPYYGYTKILWIKDNEPENWQRIKEFLPPDTFIVKSLTGVTAVNHSAAGNIGGIYDINQNTWSDEMLDEMGIPSTMMPDNLVAGNDIAGYITPETAKELGLTPGIPVIVGGVDVGAANVGMGVLEPGRYVAAIGTSMNAALVSEKPIKNKRLIVWPYPYNPQELNYNFSGSATAGGITKWFRDNFAQLEVAEQKNGGVNAYVALGKESENIPAGSDGLVVLPYFMGERAPVWNSDAKGVLFGLSLSHSRSHIYHAFQEAVAYALRHSIELTDENLGDYIVIAGGVTNSKDWVQMFADVTGYAVRTPLEDAEANLGDVILAGLATNTLTLNQVKGWQVLGEKVIPDKKNHEIYNKYFKLYKKLYLDLKDDMSALTDINKL</sequence>
<evidence type="ECO:0000256" key="1">
    <source>
        <dbReference type="ARBA" id="ARBA00009156"/>
    </source>
</evidence>
<keyword evidence="2" id="KW-0808">Transferase</keyword>
<protein>
    <submittedName>
        <fullName evidence="6">FGGY-family carbohydrate kinase</fullName>
    </submittedName>
    <submittedName>
        <fullName evidence="7">Xylulokinase</fullName>
    </submittedName>
</protein>
<feature type="domain" description="Carbohydrate kinase FGGY N-terminal" evidence="4">
    <location>
        <begin position="3"/>
        <end position="251"/>
    </location>
</feature>
<dbReference type="Pfam" id="PF02782">
    <property type="entry name" value="FGGY_C"/>
    <property type="match status" value="1"/>
</dbReference>